<dbReference type="Gene3D" id="3.80.10.10">
    <property type="entry name" value="Ribonuclease Inhibitor"/>
    <property type="match status" value="1"/>
</dbReference>
<name>A0A9P0GYE4_NEZVI</name>
<accession>A0A9P0GYE4</accession>
<protein>
    <recommendedName>
        <fullName evidence="1">F-box domain-containing protein</fullName>
    </recommendedName>
</protein>
<dbReference type="EMBL" id="OV725077">
    <property type="protein sequence ID" value="CAH1390748.1"/>
    <property type="molecule type" value="Genomic_DNA"/>
</dbReference>
<dbReference type="InterPro" id="IPR001810">
    <property type="entry name" value="F-box_dom"/>
</dbReference>
<dbReference type="SUPFAM" id="SSF52047">
    <property type="entry name" value="RNI-like"/>
    <property type="match status" value="1"/>
</dbReference>
<evidence type="ECO:0000313" key="2">
    <source>
        <dbReference type="EMBL" id="CAH1390748.1"/>
    </source>
</evidence>
<gene>
    <name evidence="2" type="ORF">NEZAVI_LOCUS1899</name>
</gene>
<dbReference type="PROSITE" id="PS50181">
    <property type="entry name" value="FBOX"/>
    <property type="match status" value="1"/>
</dbReference>
<reference evidence="2" key="1">
    <citation type="submission" date="2022-01" db="EMBL/GenBank/DDBJ databases">
        <authorList>
            <person name="King R."/>
        </authorList>
    </citation>
    <scope>NUCLEOTIDE SEQUENCE</scope>
</reference>
<organism evidence="2 3">
    <name type="scientific">Nezara viridula</name>
    <name type="common">Southern green stink bug</name>
    <name type="synonym">Cimex viridulus</name>
    <dbReference type="NCBI Taxonomy" id="85310"/>
    <lineage>
        <taxon>Eukaryota</taxon>
        <taxon>Metazoa</taxon>
        <taxon>Ecdysozoa</taxon>
        <taxon>Arthropoda</taxon>
        <taxon>Hexapoda</taxon>
        <taxon>Insecta</taxon>
        <taxon>Pterygota</taxon>
        <taxon>Neoptera</taxon>
        <taxon>Paraneoptera</taxon>
        <taxon>Hemiptera</taxon>
        <taxon>Heteroptera</taxon>
        <taxon>Panheteroptera</taxon>
        <taxon>Pentatomomorpha</taxon>
        <taxon>Pentatomoidea</taxon>
        <taxon>Pentatomidae</taxon>
        <taxon>Pentatominae</taxon>
        <taxon>Nezara</taxon>
    </lineage>
</organism>
<dbReference type="Proteomes" id="UP001152798">
    <property type="component" value="Chromosome 1"/>
</dbReference>
<dbReference type="SMART" id="SM00256">
    <property type="entry name" value="FBOX"/>
    <property type="match status" value="1"/>
</dbReference>
<feature type="domain" description="F-box" evidence="1">
    <location>
        <begin position="26"/>
        <end position="72"/>
    </location>
</feature>
<dbReference type="InterPro" id="IPR036047">
    <property type="entry name" value="F-box-like_dom_sf"/>
</dbReference>
<dbReference type="InterPro" id="IPR032675">
    <property type="entry name" value="LRR_dom_sf"/>
</dbReference>
<proteinExistence type="predicted"/>
<dbReference type="Gene3D" id="1.20.1280.50">
    <property type="match status" value="1"/>
</dbReference>
<dbReference type="OrthoDB" id="9856535at2759"/>
<dbReference type="SUPFAM" id="SSF81383">
    <property type="entry name" value="F-box domain"/>
    <property type="match status" value="1"/>
</dbReference>
<keyword evidence="3" id="KW-1185">Reference proteome</keyword>
<evidence type="ECO:0000259" key="1">
    <source>
        <dbReference type="PROSITE" id="PS50181"/>
    </source>
</evidence>
<dbReference type="Pfam" id="PF12937">
    <property type="entry name" value="F-box-like"/>
    <property type="match status" value="1"/>
</dbReference>
<sequence length="332" mass="37330">MSSTSKYPSKKSKVDEGLQESITFVKTYILTLSDDVLLIICSYLDPLALLSLSQTCSRLHRVCADKTLWKQVDARQHALTINSLKKFTYYIQSNTTFLAIKGPVDTCHSNSNDSISKWFLNVITKHAPQLSCLILENHVIDSVKVTLEDFPPSIEHLEIRNCIMKNLSLRRSYFYRMEKTLPKLKKLDLSCNRWFVPHSLLALSKSETLETLILAGCDVSDCLPYASLAANFGFSALQLLDLRKTCVSDIELTCFNRTATLRHLYLCASEPELAEAQVTDFSITTFGGGSRDGQGPLNMEEGIIIIQALVFGMFGLLKYSSNHNYINFLVTD</sequence>
<evidence type="ECO:0000313" key="3">
    <source>
        <dbReference type="Proteomes" id="UP001152798"/>
    </source>
</evidence>
<dbReference type="AlphaFoldDB" id="A0A9P0GYE4"/>